<evidence type="ECO:0000313" key="3">
    <source>
        <dbReference type="EMBL" id="MSU88413.1"/>
    </source>
</evidence>
<keyword evidence="2 3" id="KW-0378">Hydrolase</keyword>
<accession>A0A6L5YVN8</accession>
<dbReference type="PANTHER" id="PTHR31793:SF37">
    <property type="entry name" value="ACYL-COA THIOESTER HYDROLASE YBGC"/>
    <property type="match status" value="1"/>
</dbReference>
<comment type="similarity">
    <text evidence="1">Belongs to the 4-hydroxybenzoyl-CoA thioesterase family.</text>
</comment>
<dbReference type="NCBIfam" id="TIGR00051">
    <property type="entry name" value="YbgC/FadM family acyl-CoA thioesterase"/>
    <property type="match status" value="1"/>
</dbReference>
<dbReference type="InterPro" id="IPR029069">
    <property type="entry name" value="HotDog_dom_sf"/>
</dbReference>
<dbReference type="InterPro" id="IPR006684">
    <property type="entry name" value="YbgC/YbaW"/>
</dbReference>
<gene>
    <name evidence="3" type="ORF">GE300_02130</name>
</gene>
<dbReference type="SUPFAM" id="SSF54637">
    <property type="entry name" value="Thioesterase/thiol ester dehydrase-isomerase"/>
    <property type="match status" value="1"/>
</dbReference>
<reference evidence="3 4" key="1">
    <citation type="submission" date="2019-10" db="EMBL/GenBank/DDBJ databases">
        <title>Cognatihalovulum marinum gen. nov. sp. nov., a new member of the family Rhodobacteraceae isolated from deep seawater of the Northwest Indian Ocean.</title>
        <authorList>
            <person name="Ruan C."/>
            <person name="Wang J."/>
            <person name="Zheng X."/>
            <person name="Song L."/>
            <person name="Zhu Y."/>
            <person name="Huang Y."/>
            <person name="Lu Z."/>
            <person name="Du W."/>
            <person name="Huang L."/>
            <person name="Dai X."/>
        </authorList>
    </citation>
    <scope>NUCLEOTIDE SEQUENCE [LARGE SCALE GENOMIC DNA]</scope>
    <source>
        <strain evidence="3 4">2CG4</strain>
    </source>
</reference>
<proteinExistence type="inferred from homology"/>
<dbReference type="PIRSF" id="PIRSF003230">
    <property type="entry name" value="YbgC"/>
    <property type="match status" value="1"/>
</dbReference>
<dbReference type="EMBL" id="WIND01000001">
    <property type="protein sequence ID" value="MSU88413.1"/>
    <property type="molecule type" value="Genomic_DNA"/>
</dbReference>
<dbReference type="GO" id="GO:0047617">
    <property type="term" value="F:fatty acyl-CoA hydrolase activity"/>
    <property type="evidence" value="ECO:0007669"/>
    <property type="project" value="TreeGrafter"/>
</dbReference>
<organism evidence="3 4">
    <name type="scientific">Halovulum marinum</name>
    <dbReference type="NCBI Taxonomy" id="2662447"/>
    <lineage>
        <taxon>Bacteria</taxon>
        <taxon>Pseudomonadati</taxon>
        <taxon>Pseudomonadota</taxon>
        <taxon>Alphaproteobacteria</taxon>
        <taxon>Rhodobacterales</taxon>
        <taxon>Paracoccaceae</taxon>
        <taxon>Halovulum</taxon>
    </lineage>
</organism>
<dbReference type="Gene3D" id="3.10.129.10">
    <property type="entry name" value="Hotdog Thioesterase"/>
    <property type="match status" value="1"/>
</dbReference>
<evidence type="ECO:0000256" key="1">
    <source>
        <dbReference type="ARBA" id="ARBA00005953"/>
    </source>
</evidence>
<dbReference type="EC" id="3.1.2.-" evidence="3"/>
<dbReference type="AlphaFoldDB" id="A0A6L5YVN8"/>
<keyword evidence="4" id="KW-1185">Reference proteome</keyword>
<sequence>MHVSEYRIYYEDTDMAGIVYYANYLKYLERARSDLVREAGIDQLRMRAHGLVFAVARVEVTFRAPARFGELVQVRTRLGRIGGATLALPQQIRVGERSVVDALTRVICMTTEGRAARFPAEVRAALAAIDAD</sequence>
<dbReference type="Pfam" id="PF13279">
    <property type="entry name" value="4HBT_2"/>
    <property type="match status" value="1"/>
</dbReference>
<dbReference type="RefSeq" id="WP_154444452.1">
    <property type="nucleotide sequence ID" value="NZ_WIND01000001.1"/>
</dbReference>
<name>A0A6L5YVN8_9RHOB</name>
<dbReference type="PANTHER" id="PTHR31793">
    <property type="entry name" value="4-HYDROXYBENZOYL-COA THIOESTERASE FAMILY MEMBER"/>
    <property type="match status" value="1"/>
</dbReference>
<evidence type="ECO:0000313" key="4">
    <source>
        <dbReference type="Proteomes" id="UP000474957"/>
    </source>
</evidence>
<evidence type="ECO:0000256" key="2">
    <source>
        <dbReference type="ARBA" id="ARBA00022801"/>
    </source>
</evidence>
<dbReference type="CDD" id="cd00586">
    <property type="entry name" value="4HBT"/>
    <property type="match status" value="1"/>
</dbReference>
<dbReference type="Proteomes" id="UP000474957">
    <property type="component" value="Unassembled WGS sequence"/>
</dbReference>
<dbReference type="InterPro" id="IPR050563">
    <property type="entry name" value="4-hydroxybenzoyl-CoA_TE"/>
</dbReference>
<protein>
    <submittedName>
        <fullName evidence="3">YbgC/FadM family acyl-CoA thioesterase</fullName>
        <ecNumber evidence="3">3.1.2.-</ecNumber>
    </submittedName>
</protein>
<comment type="caution">
    <text evidence="3">The sequence shown here is derived from an EMBL/GenBank/DDBJ whole genome shotgun (WGS) entry which is preliminary data.</text>
</comment>